<name>A0A2P2P825_RHIMU</name>
<dbReference type="EMBL" id="GGEC01070309">
    <property type="protein sequence ID" value="MBX50793.1"/>
    <property type="molecule type" value="Transcribed_RNA"/>
</dbReference>
<evidence type="ECO:0000313" key="1">
    <source>
        <dbReference type="EMBL" id="MBX50793.1"/>
    </source>
</evidence>
<proteinExistence type="predicted"/>
<sequence>MGNLGAFWDHLV</sequence>
<organism evidence="1">
    <name type="scientific">Rhizophora mucronata</name>
    <name type="common">Asiatic mangrove</name>
    <dbReference type="NCBI Taxonomy" id="61149"/>
    <lineage>
        <taxon>Eukaryota</taxon>
        <taxon>Viridiplantae</taxon>
        <taxon>Streptophyta</taxon>
        <taxon>Embryophyta</taxon>
        <taxon>Tracheophyta</taxon>
        <taxon>Spermatophyta</taxon>
        <taxon>Magnoliopsida</taxon>
        <taxon>eudicotyledons</taxon>
        <taxon>Gunneridae</taxon>
        <taxon>Pentapetalae</taxon>
        <taxon>rosids</taxon>
        <taxon>fabids</taxon>
        <taxon>Malpighiales</taxon>
        <taxon>Rhizophoraceae</taxon>
        <taxon>Rhizophora</taxon>
    </lineage>
</organism>
<reference evidence="1" key="1">
    <citation type="submission" date="2018-02" db="EMBL/GenBank/DDBJ databases">
        <title>Rhizophora mucronata_Transcriptome.</title>
        <authorList>
            <person name="Meera S.P."/>
            <person name="Sreeshan A."/>
            <person name="Augustine A."/>
        </authorList>
    </citation>
    <scope>NUCLEOTIDE SEQUENCE</scope>
    <source>
        <tissue evidence="1">Leaf</tissue>
    </source>
</reference>
<accession>A0A2P2P825</accession>
<protein>
    <submittedName>
        <fullName evidence="1">Uncharacterized protein</fullName>
    </submittedName>
</protein>